<keyword evidence="1" id="KW-0812">Transmembrane</keyword>
<feature type="transmembrane region" description="Helical" evidence="1">
    <location>
        <begin position="224"/>
        <end position="246"/>
    </location>
</feature>
<gene>
    <name evidence="3" type="ORF">ABUW04_34120</name>
</gene>
<dbReference type="RefSeq" id="WP_380568304.1">
    <property type="nucleotide sequence ID" value="NZ_JBEUKS010000016.1"/>
</dbReference>
<sequence length="328" mass="34572">MPCPSCSSPYLDPYGRCSACGWGGAQPPSAYYPVAYTVPTAPTGLALAVQILFAVGLLVSLLFVGLDGYGLALSHSIATDGSGSHLDAATATDGGAALLLVLELLLVLGTAVTFIIWFFRSARLSAVLAPGRQRLRPGWAIGGWFVPLAYLVLPRLVAGDIWRASEPLAEQPVRRPRTLLVTFWWLTFALSQLVFALPYAPLAMLMRHSNELGDDISVPVSTAWFVWAFVIGALRIAAAVLGILMVRRVTSRQQVRIMQGPGTGHPYSMAAAMQAPVYGTAPVPPAPAVEFAKPAAEPVPVEPVAVEPADAVPADAVPADAVPGRAED</sequence>
<feature type="domain" description="DUF4328" evidence="2">
    <location>
        <begin position="85"/>
        <end position="250"/>
    </location>
</feature>
<reference evidence="3 4" key="1">
    <citation type="submission" date="2024-06" db="EMBL/GenBank/DDBJ databases">
        <authorList>
            <person name="Lee S.D."/>
        </authorList>
    </citation>
    <scope>NUCLEOTIDE SEQUENCE [LARGE SCALE GENOMIC DNA]</scope>
    <source>
        <strain evidence="3 4">N1-10</strain>
    </source>
</reference>
<accession>A0ABV6XYF9</accession>
<feature type="transmembrane region" description="Helical" evidence="1">
    <location>
        <begin position="139"/>
        <end position="158"/>
    </location>
</feature>
<comment type="caution">
    <text evidence="3">The sequence shown here is derived from an EMBL/GenBank/DDBJ whole genome shotgun (WGS) entry which is preliminary data.</text>
</comment>
<dbReference type="Pfam" id="PF14219">
    <property type="entry name" value="DUF4328"/>
    <property type="match status" value="1"/>
</dbReference>
<proteinExistence type="predicted"/>
<evidence type="ECO:0000313" key="3">
    <source>
        <dbReference type="EMBL" id="MFC1443288.1"/>
    </source>
</evidence>
<keyword evidence="1" id="KW-1133">Transmembrane helix</keyword>
<dbReference type="InterPro" id="IPR025565">
    <property type="entry name" value="DUF4328"/>
</dbReference>
<feature type="transmembrane region" description="Helical" evidence="1">
    <location>
        <begin position="45"/>
        <end position="66"/>
    </location>
</feature>
<protein>
    <submittedName>
        <fullName evidence="3">DUF4328 domain-containing protein</fullName>
    </submittedName>
</protein>
<evidence type="ECO:0000256" key="1">
    <source>
        <dbReference type="SAM" id="Phobius"/>
    </source>
</evidence>
<feature type="transmembrane region" description="Helical" evidence="1">
    <location>
        <begin position="96"/>
        <end position="119"/>
    </location>
</feature>
<name>A0ABV6XYF9_9ACTN</name>
<organism evidence="3 4">
    <name type="scientific">Streptacidiphilus jeojiensis</name>
    <dbReference type="NCBI Taxonomy" id="3229225"/>
    <lineage>
        <taxon>Bacteria</taxon>
        <taxon>Bacillati</taxon>
        <taxon>Actinomycetota</taxon>
        <taxon>Actinomycetes</taxon>
        <taxon>Kitasatosporales</taxon>
        <taxon>Streptomycetaceae</taxon>
        <taxon>Streptacidiphilus</taxon>
    </lineage>
</organism>
<dbReference type="Proteomes" id="UP001592581">
    <property type="component" value="Unassembled WGS sequence"/>
</dbReference>
<feature type="transmembrane region" description="Helical" evidence="1">
    <location>
        <begin position="179"/>
        <end position="204"/>
    </location>
</feature>
<evidence type="ECO:0000313" key="4">
    <source>
        <dbReference type="Proteomes" id="UP001592581"/>
    </source>
</evidence>
<keyword evidence="1" id="KW-0472">Membrane</keyword>
<keyword evidence="4" id="KW-1185">Reference proteome</keyword>
<evidence type="ECO:0000259" key="2">
    <source>
        <dbReference type="Pfam" id="PF14219"/>
    </source>
</evidence>
<dbReference type="EMBL" id="JBEUKS010000016">
    <property type="protein sequence ID" value="MFC1443288.1"/>
    <property type="molecule type" value="Genomic_DNA"/>
</dbReference>